<dbReference type="GO" id="GO:0004519">
    <property type="term" value="F:endonuclease activity"/>
    <property type="evidence" value="ECO:0007669"/>
    <property type="project" value="UniProtKB-KW"/>
</dbReference>
<dbReference type="InterPro" id="IPR052021">
    <property type="entry name" value="Type-I_RS_S_subunit"/>
</dbReference>
<keyword evidence="2" id="KW-0680">Restriction system</keyword>
<comment type="caution">
    <text evidence="5">The sequence shown here is derived from an EMBL/GenBank/DDBJ whole genome shotgun (WGS) entry which is preliminary data.</text>
</comment>
<accession>A0A497XWU4</accession>
<evidence type="ECO:0000256" key="1">
    <source>
        <dbReference type="ARBA" id="ARBA00010923"/>
    </source>
</evidence>
<dbReference type="SUPFAM" id="SSF116734">
    <property type="entry name" value="DNA methylase specificity domain"/>
    <property type="match status" value="2"/>
</dbReference>
<evidence type="ECO:0000313" key="5">
    <source>
        <dbReference type="EMBL" id="RLJ74662.1"/>
    </source>
</evidence>
<dbReference type="OrthoDB" id="9816225at2"/>
<gene>
    <name evidence="5" type="ORF">BCL90_2998</name>
    <name evidence="6" type="ORF">E3V97_16605</name>
</gene>
<organism evidence="5 7">
    <name type="scientific">Pedobacter alluvionis</name>
    <dbReference type="NCBI Taxonomy" id="475253"/>
    <lineage>
        <taxon>Bacteria</taxon>
        <taxon>Pseudomonadati</taxon>
        <taxon>Bacteroidota</taxon>
        <taxon>Sphingobacteriia</taxon>
        <taxon>Sphingobacteriales</taxon>
        <taxon>Sphingobacteriaceae</taxon>
        <taxon>Pedobacter</taxon>
    </lineage>
</organism>
<name>A0A497XWU4_9SPHI</name>
<dbReference type="EMBL" id="SOPX01000003">
    <property type="protein sequence ID" value="TFB29807.1"/>
    <property type="molecule type" value="Genomic_DNA"/>
</dbReference>
<dbReference type="Proteomes" id="UP000273898">
    <property type="component" value="Unassembled WGS sequence"/>
</dbReference>
<feature type="domain" description="Type I restriction modification DNA specificity" evidence="4">
    <location>
        <begin position="220"/>
        <end position="362"/>
    </location>
</feature>
<dbReference type="CDD" id="cd17522">
    <property type="entry name" value="RMtype1_S_MjaORF1531P-TRD1-CR1_like"/>
    <property type="match status" value="1"/>
</dbReference>
<keyword evidence="3" id="KW-0238">DNA-binding</keyword>
<evidence type="ECO:0000313" key="7">
    <source>
        <dbReference type="Proteomes" id="UP000273898"/>
    </source>
</evidence>
<reference evidence="5 7" key="1">
    <citation type="submission" date="2018-10" db="EMBL/GenBank/DDBJ databases">
        <title>Genomic Encyclopedia of Archaeal and Bacterial Type Strains, Phase II (KMG-II): from individual species to whole genera.</title>
        <authorList>
            <person name="Goeker M."/>
        </authorList>
    </citation>
    <scope>NUCLEOTIDE SEQUENCE [LARGE SCALE GENOMIC DNA]</scope>
    <source>
        <strain evidence="5 7">DSM 19624</strain>
    </source>
</reference>
<keyword evidence="5" id="KW-0540">Nuclease</keyword>
<dbReference type="AlphaFoldDB" id="A0A497XWU4"/>
<dbReference type="Pfam" id="PF01420">
    <property type="entry name" value="Methylase_S"/>
    <property type="match status" value="2"/>
</dbReference>
<dbReference type="Gene3D" id="3.90.220.20">
    <property type="entry name" value="DNA methylase specificity domains"/>
    <property type="match status" value="2"/>
</dbReference>
<keyword evidence="8" id="KW-1185">Reference proteome</keyword>
<dbReference type="PANTHER" id="PTHR30408">
    <property type="entry name" value="TYPE-1 RESTRICTION ENZYME ECOKI SPECIFICITY PROTEIN"/>
    <property type="match status" value="1"/>
</dbReference>
<keyword evidence="5" id="KW-0378">Hydrolase</keyword>
<dbReference type="InterPro" id="IPR044946">
    <property type="entry name" value="Restrct_endonuc_typeI_TRD_sf"/>
</dbReference>
<reference evidence="6 8" key="2">
    <citation type="submission" date="2019-03" db="EMBL/GenBank/DDBJ databases">
        <authorList>
            <person name="He R.-H."/>
        </authorList>
    </citation>
    <scope>NUCLEOTIDE SEQUENCE [LARGE SCALE GENOMIC DNA]</scope>
    <source>
        <strain evidence="6 8">DSM 19624</strain>
    </source>
</reference>
<comment type="similarity">
    <text evidence="1">Belongs to the type-I restriction system S methylase family.</text>
</comment>
<sequence>MEYKKLDNIFLEIRNGANIKQSSNKTGKPITRIETIVHNKIDLTRVGYADIFSDKYEDFYLKNGDILMSHINSVTHLGKVAVVENIDTDIIHGMNLLVLKSDKSKVFPKYSYYYFLTNKFRKQLIPITKKSVNQASFNISDLKEIQIPLPSYENQLRIVKLLEKIEATISERKNGIDLLDELVKATFYQMFGDPVRNEKGWRKDEVGKYADSMVPGRDKPKSFTGDIPWVTTDKLTNLGHLDKNRISLFLSLDEIQQAKSKIIPSGSILMTCVGDLGIVSVTDFPSVANQQLHSYQCKTELNNVFTMYCLSLSKSHMYRMASTTTVPYMNKTVCNTIPIILPPIALQNQFADIAQKIETIKSEQEAHLKGFEELYNSVSQKVFEGDIDLSKVPFDDSLLPNPIEVPTNKEPIDKFDVFEKKEVSKKGVEKVRSKNNIKGLEFGFEALRHLESWEQYSFKEIADSIIKYFSRHYFNSEMILNFLDKELDIQVNYYSSAEQKKNPQYENADDFYRFISTALTRENYFLQLEQVFYNAETENIPDISFTEKDLESLSKKDKKERSGIYFHVKDETTTP</sequence>
<dbReference type="InterPro" id="IPR000055">
    <property type="entry name" value="Restrct_endonuc_typeI_TRD"/>
</dbReference>
<dbReference type="GO" id="GO:0009307">
    <property type="term" value="P:DNA restriction-modification system"/>
    <property type="evidence" value="ECO:0007669"/>
    <property type="project" value="UniProtKB-KW"/>
</dbReference>
<evidence type="ECO:0000256" key="3">
    <source>
        <dbReference type="ARBA" id="ARBA00023125"/>
    </source>
</evidence>
<dbReference type="GO" id="GO:0003677">
    <property type="term" value="F:DNA binding"/>
    <property type="evidence" value="ECO:0007669"/>
    <property type="project" value="UniProtKB-KW"/>
</dbReference>
<dbReference type="PANTHER" id="PTHR30408:SF12">
    <property type="entry name" value="TYPE I RESTRICTION ENZYME MJAVIII SPECIFICITY SUBUNIT"/>
    <property type="match status" value="1"/>
</dbReference>
<evidence type="ECO:0000313" key="6">
    <source>
        <dbReference type="EMBL" id="TFB29807.1"/>
    </source>
</evidence>
<proteinExistence type="inferred from homology"/>
<feature type="domain" description="Type I restriction modification DNA specificity" evidence="4">
    <location>
        <begin position="2"/>
        <end position="172"/>
    </location>
</feature>
<dbReference type="EMBL" id="RCCK01000012">
    <property type="protein sequence ID" value="RLJ74662.1"/>
    <property type="molecule type" value="Genomic_DNA"/>
</dbReference>
<evidence type="ECO:0000313" key="8">
    <source>
        <dbReference type="Proteomes" id="UP000297429"/>
    </source>
</evidence>
<keyword evidence="5" id="KW-0255">Endonuclease</keyword>
<evidence type="ECO:0000259" key="4">
    <source>
        <dbReference type="Pfam" id="PF01420"/>
    </source>
</evidence>
<dbReference type="RefSeq" id="WP_121284677.1">
    <property type="nucleotide sequence ID" value="NZ_RCCK01000012.1"/>
</dbReference>
<protein>
    <submittedName>
        <fullName evidence="5">Restriction endonuclease S subunit</fullName>
    </submittedName>
    <submittedName>
        <fullName evidence="6">Restriction endonuclease subunit S</fullName>
    </submittedName>
</protein>
<evidence type="ECO:0000256" key="2">
    <source>
        <dbReference type="ARBA" id="ARBA00022747"/>
    </source>
</evidence>
<dbReference type="Proteomes" id="UP000297429">
    <property type="component" value="Unassembled WGS sequence"/>
</dbReference>